<gene>
    <name evidence="1" type="ORF">S06H3_52463</name>
</gene>
<feature type="non-terminal residue" evidence="1">
    <location>
        <position position="1"/>
    </location>
</feature>
<evidence type="ECO:0000313" key="1">
    <source>
        <dbReference type="EMBL" id="GAI49586.1"/>
    </source>
</evidence>
<protein>
    <submittedName>
        <fullName evidence="1">Uncharacterized protein</fullName>
    </submittedName>
</protein>
<dbReference type="AlphaFoldDB" id="X1Q4B7"/>
<comment type="caution">
    <text evidence="1">The sequence shown here is derived from an EMBL/GenBank/DDBJ whole genome shotgun (WGS) entry which is preliminary data.</text>
</comment>
<accession>X1Q4B7</accession>
<organism evidence="1">
    <name type="scientific">marine sediment metagenome</name>
    <dbReference type="NCBI Taxonomy" id="412755"/>
    <lineage>
        <taxon>unclassified sequences</taxon>
        <taxon>metagenomes</taxon>
        <taxon>ecological metagenomes</taxon>
    </lineage>
</organism>
<reference evidence="1" key="1">
    <citation type="journal article" date="2014" name="Front. Microbiol.">
        <title>High frequency of phylogenetically diverse reductive dehalogenase-homologous genes in deep subseafloor sedimentary metagenomes.</title>
        <authorList>
            <person name="Kawai M."/>
            <person name="Futagami T."/>
            <person name="Toyoda A."/>
            <person name="Takaki Y."/>
            <person name="Nishi S."/>
            <person name="Hori S."/>
            <person name="Arai W."/>
            <person name="Tsubouchi T."/>
            <person name="Morono Y."/>
            <person name="Uchiyama I."/>
            <person name="Ito T."/>
            <person name="Fujiyama A."/>
            <person name="Inagaki F."/>
            <person name="Takami H."/>
        </authorList>
    </citation>
    <scope>NUCLEOTIDE SEQUENCE</scope>
    <source>
        <strain evidence="1">Expedition CK06-06</strain>
    </source>
</reference>
<proteinExistence type="predicted"/>
<name>X1Q4B7_9ZZZZ</name>
<sequence length="30" mass="3272">TRPGGLYKGVGGVNMPLTTEDIERIAKKNR</sequence>
<dbReference type="EMBL" id="BARV01033371">
    <property type="protein sequence ID" value="GAI49586.1"/>
    <property type="molecule type" value="Genomic_DNA"/>
</dbReference>